<dbReference type="GO" id="GO:0016020">
    <property type="term" value="C:membrane"/>
    <property type="evidence" value="ECO:0007669"/>
    <property type="project" value="UniProtKB-SubCell"/>
</dbReference>
<feature type="transmembrane region" description="Helical" evidence="6">
    <location>
        <begin position="305"/>
        <end position="326"/>
    </location>
</feature>
<evidence type="ECO:0000256" key="3">
    <source>
        <dbReference type="ARBA" id="ARBA00022692"/>
    </source>
</evidence>
<evidence type="ECO:0000256" key="1">
    <source>
        <dbReference type="ARBA" id="ARBA00004141"/>
    </source>
</evidence>
<dbReference type="EMBL" id="PCVY01000062">
    <property type="protein sequence ID" value="PIQ85739.1"/>
    <property type="molecule type" value="Genomic_DNA"/>
</dbReference>
<feature type="transmembrane region" description="Helical" evidence="6">
    <location>
        <begin position="134"/>
        <end position="159"/>
    </location>
</feature>
<dbReference type="Proteomes" id="UP000230859">
    <property type="component" value="Unassembled WGS sequence"/>
</dbReference>
<reference evidence="7 8" key="1">
    <citation type="submission" date="2017-09" db="EMBL/GenBank/DDBJ databases">
        <title>Depth-based differentiation of microbial function through sediment-hosted aquifers and enrichment of novel symbionts in the deep terrestrial subsurface.</title>
        <authorList>
            <person name="Probst A.J."/>
            <person name="Ladd B."/>
            <person name="Jarett J.K."/>
            <person name="Geller-Mcgrath D.E."/>
            <person name="Sieber C.M."/>
            <person name="Emerson J.B."/>
            <person name="Anantharaman K."/>
            <person name="Thomas B.C."/>
            <person name="Malmstrom R."/>
            <person name="Stieglmeier M."/>
            <person name="Klingl A."/>
            <person name="Woyke T."/>
            <person name="Ryan C.M."/>
            <person name="Banfield J.F."/>
        </authorList>
    </citation>
    <scope>NUCLEOTIDE SEQUENCE [LARGE SCALE GENOMIC DNA]</scope>
    <source>
        <strain evidence="7">CG11_big_fil_rev_8_21_14_0_20_45_26</strain>
    </source>
</reference>
<sequence>MSHEMFLVVLVIISALFFDFVVGWNDSANAIATVISTRVLTPLQALLLAAALNFAGAYISTKVAKMIGGGLVDPAHISQTAVLAAMFAAAVWIAWCTTVGLPISGTHSLVGGIVGAVIVHVGMHALKAKGIIKVLIALFVSPILGFVLSFIIMVVIYWLCRKAAPGWINKTFGKLQILSVSFMALNHGMNDAQKAMGVITMALVSGGFLQTVHVPIWVITICAAMMALGTYVGGWNVIKTVGVGITHLKPVHGFAAETGASIVLSIAAAFGIPVSTTHVISSAIMGVGATRRLSAVRWGLGLKIVYAWLFTLPACGFLAALIYKVFSVLGWH</sequence>
<feature type="transmembrane region" description="Helical" evidence="6">
    <location>
        <begin position="80"/>
        <end position="103"/>
    </location>
</feature>
<evidence type="ECO:0000256" key="2">
    <source>
        <dbReference type="ARBA" id="ARBA00022448"/>
    </source>
</evidence>
<feature type="transmembrane region" description="Helical" evidence="6">
    <location>
        <begin position="192"/>
        <end position="209"/>
    </location>
</feature>
<proteinExistence type="predicted"/>
<evidence type="ECO:0000313" key="8">
    <source>
        <dbReference type="Proteomes" id="UP000230859"/>
    </source>
</evidence>
<comment type="subcellular location">
    <subcellularLocation>
        <location evidence="1">Membrane</location>
        <topology evidence="1">Multi-pass membrane protein</topology>
    </subcellularLocation>
</comment>
<organism evidence="7 8">
    <name type="scientific">Candidatus Abzuiibacterium crystallinum</name>
    <dbReference type="NCBI Taxonomy" id="1974748"/>
    <lineage>
        <taxon>Bacteria</taxon>
        <taxon>Pseudomonadati</taxon>
        <taxon>Candidatus Omnitrophota</taxon>
        <taxon>Candidatus Abzuiibacterium</taxon>
    </lineage>
</organism>
<name>A0A2H0LMU7_9BACT</name>
<feature type="transmembrane region" description="Helical" evidence="6">
    <location>
        <begin position="109"/>
        <end position="127"/>
    </location>
</feature>
<dbReference type="InterPro" id="IPR001204">
    <property type="entry name" value="Phos_transporter"/>
</dbReference>
<dbReference type="GO" id="GO:0035435">
    <property type="term" value="P:phosphate ion transmembrane transport"/>
    <property type="evidence" value="ECO:0007669"/>
    <property type="project" value="TreeGrafter"/>
</dbReference>
<dbReference type="GO" id="GO:0005315">
    <property type="term" value="F:phosphate transmembrane transporter activity"/>
    <property type="evidence" value="ECO:0007669"/>
    <property type="project" value="InterPro"/>
</dbReference>
<feature type="transmembrane region" description="Helical" evidence="6">
    <location>
        <begin position="216"/>
        <end position="238"/>
    </location>
</feature>
<dbReference type="PANTHER" id="PTHR11101:SF80">
    <property type="entry name" value="PHOSPHATE TRANSPORTER"/>
    <property type="match status" value="1"/>
</dbReference>
<dbReference type="Pfam" id="PF01384">
    <property type="entry name" value="PHO4"/>
    <property type="match status" value="1"/>
</dbReference>
<evidence type="ECO:0000256" key="5">
    <source>
        <dbReference type="ARBA" id="ARBA00023136"/>
    </source>
</evidence>
<feature type="transmembrane region" description="Helical" evidence="6">
    <location>
        <begin position="39"/>
        <end position="59"/>
    </location>
</feature>
<comment type="caution">
    <text evidence="7">The sequence shown here is derived from an EMBL/GenBank/DDBJ whole genome shotgun (WGS) entry which is preliminary data.</text>
</comment>
<evidence type="ECO:0000313" key="7">
    <source>
        <dbReference type="EMBL" id="PIQ85739.1"/>
    </source>
</evidence>
<keyword evidence="4 6" id="KW-1133">Transmembrane helix</keyword>
<keyword evidence="3 6" id="KW-0812">Transmembrane</keyword>
<keyword evidence="5 6" id="KW-0472">Membrane</keyword>
<accession>A0A2H0LMU7</accession>
<evidence type="ECO:0000256" key="4">
    <source>
        <dbReference type="ARBA" id="ARBA00022989"/>
    </source>
</evidence>
<evidence type="ECO:0000256" key="6">
    <source>
        <dbReference type="SAM" id="Phobius"/>
    </source>
</evidence>
<dbReference type="AlphaFoldDB" id="A0A2H0LMU7"/>
<protein>
    <submittedName>
        <fullName evidence="7">Anion permease</fullName>
    </submittedName>
</protein>
<keyword evidence="2" id="KW-0813">Transport</keyword>
<feature type="transmembrane region" description="Helical" evidence="6">
    <location>
        <begin position="258"/>
        <end position="284"/>
    </location>
</feature>
<dbReference type="PANTHER" id="PTHR11101">
    <property type="entry name" value="PHOSPHATE TRANSPORTER"/>
    <property type="match status" value="1"/>
</dbReference>
<gene>
    <name evidence="7" type="ORF">COV74_07520</name>
</gene>